<evidence type="ECO:0000313" key="2">
    <source>
        <dbReference type="Proteomes" id="UP001638806"/>
    </source>
</evidence>
<name>A0ACC4DJL4_PURLI</name>
<dbReference type="EMBL" id="JBGNUJ010000008">
    <property type="protein sequence ID" value="KAL3956049.1"/>
    <property type="molecule type" value="Genomic_DNA"/>
</dbReference>
<dbReference type="Proteomes" id="UP001638806">
    <property type="component" value="Unassembled WGS sequence"/>
</dbReference>
<proteinExistence type="predicted"/>
<keyword evidence="2" id="KW-1185">Reference proteome</keyword>
<reference evidence="1" key="1">
    <citation type="submission" date="2024-12" db="EMBL/GenBank/DDBJ databases">
        <title>Comparative genomics and development of molecular markers within Purpureocillium lilacinum and among Purpureocillium species.</title>
        <authorList>
            <person name="Yeh Z.-Y."/>
            <person name="Ni N.-T."/>
            <person name="Lo P.-H."/>
            <person name="Mushyakhwo K."/>
            <person name="Lin C.-F."/>
            <person name="Nai Y.-S."/>
        </authorList>
    </citation>
    <scope>NUCLEOTIDE SEQUENCE</scope>
    <source>
        <strain evidence="1">NCHU-NPUST-175</strain>
    </source>
</reference>
<gene>
    <name evidence="1" type="ORF">ACCO45_008895</name>
</gene>
<accession>A0ACC4DJL4</accession>
<protein>
    <submittedName>
        <fullName evidence="1">Uncharacterized protein</fullName>
    </submittedName>
</protein>
<comment type="caution">
    <text evidence="1">The sequence shown here is derived from an EMBL/GenBank/DDBJ whole genome shotgun (WGS) entry which is preliminary data.</text>
</comment>
<evidence type="ECO:0000313" key="1">
    <source>
        <dbReference type="EMBL" id="KAL3956049.1"/>
    </source>
</evidence>
<organism evidence="1 2">
    <name type="scientific">Purpureocillium lilacinum</name>
    <name type="common">Paecilomyces lilacinus</name>
    <dbReference type="NCBI Taxonomy" id="33203"/>
    <lineage>
        <taxon>Eukaryota</taxon>
        <taxon>Fungi</taxon>
        <taxon>Dikarya</taxon>
        <taxon>Ascomycota</taxon>
        <taxon>Pezizomycotina</taxon>
        <taxon>Sordariomycetes</taxon>
        <taxon>Hypocreomycetidae</taxon>
        <taxon>Hypocreales</taxon>
        <taxon>Ophiocordycipitaceae</taxon>
        <taxon>Purpureocillium</taxon>
    </lineage>
</organism>
<sequence length="75" mass="8348">MNPAKLWATRKISGLGRMQRKADALVELANLVLELVKIVSFKRAAANVDLLFDEDSKFTWGGRGINWTSQDAKEG</sequence>